<reference evidence="2 3" key="1">
    <citation type="journal article" date="2020" name="ISME J.">
        <title>Comparative genomics reveals insights into cyanobacterial evolution and habitat adaptation.</title>
        <authorList>
            <person name="Chen M.Y."/>
            <person name="Teng W.K."/>
            <person name="Zhao L."/>
            <person name="Hu C.X."/>
            <person name="Zhou Y.K."/>
            <person name="Han B.P."/>
            <person name="Song L.R."/>
            <person name="Shu W.S."/>
        </authorList>
    </citation>
    <scope>NUCLEOTIDE SEQUENCE [LARGE SCALE GENOMIC DNA]</scope>
    <source>
        <strain evidence="2 3">FACHB-288</strain>
    </source>
</reference>
<dbReference type="SUPFAM" id="SSF47413">
    <property type="entry name" value="lambda repressor-like DNA-binding domains"/>
    <property type="match status" value="1"/>
</dbReference>
<dbReference type="SMART" id="SM00530">
    <property type="entry name" value="HTH_XRE"/>
    <property type="match status" value="1"/>
</dbReference>
<proteinExistence type="predicted"/>
<gene>
    <name evidence="2" type="ORF">H6G24_04785</name>
</gene>
<dbReference type="Pfam" id="PF01381">
    <property type="entry name" value="HTH_3"/>
    <property type="match status" value="1"/>
</dbReference>
<dbReference type="EMBL" id="JACJQH010000005">
    <property type="protein sequence ID" value="MBD2194812.1"/>
    <property type="molecule type" value="Genomic_DNA"/>
</dbReference>
<comment type="caution">
    <text evidence="2">The sequence shown here is derived from an EMBL/GenBank/DDBJ whole genome shotgun (WGS) entry which is preliminary data.</text>
</comment>
<keyword evidence="3" id="KW-1185">Reference proteome</keyword>
<accession>A0ABR8A7Q9</accession>
<dbReference type="InterPro" id="IPR001387">
    <property type="entry name" value="Cro/C1-type_HTH"/>
</dbReference>
<sequence length="109" mass="12300">MAQTNDALKILQQMTSEDPEMAEMIEESSLNAELAQLIYHARRQAGLTQQQLADRIGTKQSVIARLEDAEYEGHSLSMLQKIAYALNQRLEVHLIPIAPDENHTEQRSA</sequence>
<evidence type="ECO:0000313" key="2">
    <source>
        <dbReference type="EMBL" id="MBD2194812.1"/>
    </source>
</evidence>
<dbReference type="Gene3D" id="1.10.260.40">
    <property type="entry name" value="lambda repressor-like DNA-binding domains"/>
    <property type="match status" value="1"/>
</dbReference>
<feature type="domain" description="HTH cro/C1-type" evidence="1">
    <location>
        <begin position="38"/>
        <end position="93"/>
    </location>
</feature>
<dbReference type="Proteomes" id="UP000658514">
    <property type="component" value="Unassembled WGS sequence"/>
</dbReference>
<name>A0ABR8A7Q9_9CYAN</name>
<organism evidence="2 3">
    <name type="scientific">Calothrix parietina FACHB-288</name>
    <dbReference type="NCBI Taxonomy" id="2692896"/>
    <lineage>
        <taxon>Bacteria</taxon>
        <taxon>Bacillati</taxon>
        <taxon>Cyanobacteriota</taxon>
        <taxon>Cyanophyceae</taxon>
        <taxon>Nostocales</taxon>
        <taxon>Calotrichaceae</taxon>
        <taxon>Calothrix</taxon>
    </lineage>
</organism>
<protein>
    <submittedName>
        <fullName evidence="2">Helix-turn-helix domain-containing protein</fullName>
    </submittedName>
</protein>
<dbReference type="RefSeq" id="WP_190550069.1">
    <property type="nucleotide sequence ID" value="NZ_CAWPNO010000084.1"/>
</dbReference>
<evidence type="ECO:0000313" key="3">
    <source>
        <dbReference type="Proteomes" id="UP000658514"/>
    </source>
</evidence>
<dbReference type="InterPro" id="IPR010982">
    <property type="entry name" value="Lambda_DNA-bd_dom_sf"/>
</dbReference>
<evidence type="ECO:0000259" key="1">
    <source>
        <dbReference type="PROSITE" id="PS50943"/>
    </source>
</evidence>
<dbReference type="CDD" id="cd00093">
    <property type="entry name" value="HTH_XRE"/>
    <property type="match status" value="1"/>
</dbReference>
<dbReference type="PROSITE" id="PS50943">
    <property type="entry name" value="HTH_CROC1"/>
    <property type="match status" value="1"/>
</dbReference>